<dbReference type="KEGG" id="pnd:Pla175_09350"/>
<sequence precursor="true">MRYLPAGVLTLAVLACVLPSPWACAAPESAFGGLGGAPLEGGVADLLRATEPEAPPADADAPPAIEPGLLERLLQGGPAEGGEDLGQPAANPLDGIQSKMQRAESLINARDVSGDVGKVQQQVVDDLDELIKKAEEQCKNCQSGKPGKPGEKQASQRSKPKPGSKPGPPQQANQNSQAPAKTSSTRLGDSNATGSGGRPPEELMKEVWGRLPARMREQMLQSSPDEFLPEYREEIEAYYRELAAEPVK</sequence>
<evidence type="ECO:0000313" key="3">
    <source>
        <dbReference type="EMBL" id="QDU87570.1"/>
    </source>
</evidence>
<organism evidence="3 4">
    <name type="scientific">Pirellulimonas nuda</name>
    <dbReference type="NCBI Taxonomy" id="2528009"/>
    <lineage>
        <taxon>Bacteria</taxon>
        <taxon>Pseudomonadati</taxon>
        <taxon>Planctomycetota</taxon>
        <taxon>Planctomycetia</taxon>
        <taxon>Pirellulales</taxon>
        <taxon>Lacipirellulaceae</taxon>
        <taxon>Pirellulimonas</taxon>
    </lineage>
</organism>
<keyword evidence="2" id="KW-0732">Signal</keyword>
<reference evidence="3 4" key="1">
    <citation type="submission" date="2019-02" db="EMBL/GenBank/DDBJ databases">
        <title>Deep-cultivation of Planctomycetes and their phenomic and genomic characterization uncovers novel biology.</title>
        <authorList>
            <person name="Wiegand S."/>
            <person name="Jogler M."/>
            <person name="Boedeker C."/>
            <person name="Pinto D."/>
            <person name="Vollmers J."/>
            <person name="Rivas-Marin E."/>
            <person name="Kohn T."/>
            <person name="Peeters S.H."/>
            <person name="Heuer A."/>
            <person name="Rast P."/>
            <person name="Oberbeckmann S."/>
            <person name="Bunk B."/>
            <person name="Jeske O."/>
            <person name="Meyerdierks A."/>
            <person name="Storesund J.E."/>
            <person name="Kallscheuer N."/>
            <person name="Luecker S."/>
            <person name="Lage O.M."/>
            <person name="Pohl T."/>
            <person name="Merkel B.J."/>
            <person name="Hornburger P."/>
            <person name="Mueller R.-W."/>
            <person name="Bruemmer F."/>
            <person name="Labrenz M."/>
            <person name="Spormann A.M."/>
            <person name="Op den Camp H."/>
            <person name="Overmann J."/>
            <person name="Amann R."/>
            <person name="Jetten M.S.M."/>
            <person name="Mascher T."/>
            <person name="Medema M.H."/>
            <person name="Devos D.P."/>
            <person name="Kaster A.-K."/>
            <person name="Ovreas L."/>
            <person name="Rohde M."/>
            <person name="Galperin M.Y."/>
            <person name="Jogler C."/>
        </authorList>
    </citation>
    <scope>NUCLEOTIDE SEQUENCE [LARGE SCALE GENOMIC DNA]</scope>
    <source>
        <strain evidence="3 4">Pla175</strain>
    </source>
</reference>
<dbReference type="Proteomes" id="UP000317429">
    <property type="component" value="Chromosome"/>
</dbReference>
<dbReference type="OrthoDB" id="277548at2"/>
<feature type="chain" id="PRO_5022183023" evidence="2">
    <location>
        <begin position="26"/>
        <end position="248"/>
    </location>
</feature>
<protein>
    <submittedName>
        <fullName evidence="3">Uncharacterized protein</fullName>
    </submittedName>
</protein>
<proteinExistence type="predicted"/>
<feature type="compositionally biased region" description="Polar residues" evidence="1">
    <location>
        <begin position="181"/>
        <end position="193"/>
    </location>
</feature>
<dbReference type="PROSITE" id="PS51257">
    <property type="entry name" value="PROKAR_LIPOPROTEIN"/>
    <property type="match status" value="1"/>
</dbReference>
<dbReference type="EMBL" id="CP036291">
    <property type="protein sequence ID" value="QDU87570.1"/>
    <property type="molecule type" value="Genomic_DNA"/>
</dbReference>
<evidence type="ECO:0000256" key="1">
    <source>
        <dbReference type="SAM" id="MobiDB-lite"/>
    </source>
</evidence>
<accession>A0A518D7Z5</accession>
<name>A0A518D7Z5_9BACT</name>
<feature type="compositionally biased region" description="Low complexity" evidence="1">
    <location>
        <begin position="170"/>
        <end position="180"/>
    </location>
</feature>
<dbReference type="RefSeq" id="WP_145281567.1">
    <property type="nucleotide sequence ID" value="NZ_CP036291.1"/>
</dbReference>
<dbReference type="AlphaFoldDB" id="A0A518D7Z5"/>
<feature type="region of interest" description="Disordered" evidence="1">
    <location>
        <begin position="74"/>
        <end position="93"/>
    </location>
</feature>
<gene>
    <name evidence="3" type="ORF">Pla175_09350</name>
</gene>
<evidence type="ECO:0000256" key="2">
    <source>
        <dbReference type="SAM" id="SignalP"/>
    </source>
</evidence>
<evidence type="ECO:0000313" key="4">
    <source>
        <dbReference type="Proteomes" id="UP000317429"/>
    </source>
</evidence>
<feature type="signal peptide" evidence="2">
    <location>
        <begin position="1"/>
        <end position="25"/>
    </location>
</feature>
<feature type="compositionally biased region" description="Basic and acidic residues" evidence="1">
    <location>
        <begin position="199"/>
        <end position="208"/>
    </location>
</feature>
<feature type="region of interest" description="Disordered" evidence="1">
    <location>
        <begin position="140"/>
        <end position="209"/>
    </location>
</feature>
<keyword evidence="4" id="KW-1185">Reference proteome</keyword>